<dbReference type="SMART" id="SM00364">
    <property type="entry name" value="LRR_BAC"/>
    <property type="match status" value="5"/>
</dbReference>
<reference evidence="4" key="1">
    <citation type="submission" date="2025-08" db="UniProtKB">
        <authorList>
            <consortium name="RefSeq"/>
        </authorList>
    </citation>
    <scope>IDENTIFICATION</scope>
    <source>
        <strain evidence="4">15112-1751.03</strain>
        <tissue evidence="4">Whole Adult</tissue>
    </source>
</reference>
<accession>A0A6P8Y4F8</accession>
<dbReference type="InterPro" id="IPR003591">
    <property type="entry name" value="Leu-rich_rpt_typical-subtyp"/>
</dbReference>
<evidence type="ECO:0000313" key="4">
    <source>
        <dbReference type="RefSeq" id="XP_034103597.1"/>
    </source>
</evidence>
<dbReference type="Proteomes" id="UP000515160">
    <property type="component" value="Chromosome 3"/>
</dbReference>
<keyword evidence="2" id="KW-0677">Repeat</keyword>
<protein>
    <submittedName>
        <fullName evidence="4">Leucine-rich repeat and death domain-containing protein 1</fullName>
    </submittedName>
</protein>
<dbReference type="PROSITE" id="PS51450">
    <property type="entry name" value="LRR"/>
    <property type="match status" value="2"/>
</dbReference>
<dbReference type="Pfam" id="PF00560">
    <property type="entry name" value="LRR_1"/>
    <property type="match status" value="2"/>
</dbReference>
<dbReference type="SMART" id="SM00369">
    <property type="entry name" value="LRR_TYP"/>
    <property type="match status" value="4"/>
</dbReference>
<keyword evidence="3" id="KW-1185">Reference proteome</keyword>
<dbReference type="InterPro" id="IPR050216">
    <property type="entry name" value="LRR_domain-containing"/>
</dbReference>
<organism evidence="3 4">
    <name type="scientific">Drosophila albomicans</name>
    <name type="common">Fruit fly</name>
    <dbReference type="NCBI Taxonomy" id="7291"/>
    <lineage>
        <taxon>Eukaryota</taxon>
        <taxon>Metazoa</taxon>
        <taxon>Ecdysozoa</taxon>
        <taxon>Arthropoda</taxon>
        <taxon>Hexapoda</taxon>
        <taxon>Insecta</taxon>
        <taxon>Pterygota</taxon>
        <taxon>Neoptera</taxon>
        <taxon>Endopterygota</taxon>
        <taxon>Diptera</taxon>
        <taxon>Brachycera</taxon>
        <taxon>Muscomorpha</taxon>
        <taxon>Ephydroidea</taxon>
        <taxon>Drosophilidae</taxon>
        <taxon>Drosophila</taxon>
    </lineage>
</organism>
<dbReference type="InterPro" id="IPR032675">
    <property type="entry name" value="LRR_dom_sf"/>
</dbReference>
<dbReference type="FunFam" id="3.80.10.10:FF:000696">
    <property type="entry name" value="GH23033"/>
    <property type="match status" value="1"/>
</dbReference>
<sequence length="376" mass="43926">MNKTILHWSYLNFKDVPMDLFLYEDLEEVYLKENYISVIPKWLLNITTLKFIHLAGNNLSELPVDIYMLENLEFLDVSNNVLKELPNTLGLLLQLQQLNVSGNQLTELPKELSSLRNLEHLNIANNQFRRLPLQLSECVRLNELNVSDNEALLHLPERIANLPMLQSLAADRCALIYLPAALSKFMNHVRIFHNTSVNYIPMIYERFYQNFYDNRQKLTPLSIPKKGLFWVRELENRSRLLLPVGTRKIFPVPSPENQVTLYDDCLHAVEKLNRQTPVYENDALHRLLPEPYMSAHINNGPIARCTTTNCSRCLYTTYYFMVVKRRGSASKQLFTCNFCTQNCALQWLSSNSKKYYQLNWKVSDDDDEHDDDDDND</sequence>
<dbReference type="AlphaFoldDB" id="A0A6P8Y4F8"/>
<dbReference type="RefSeq" id="XP_034103597.1">
    <property type="nucleotide sequence ID" value="XM_034247706.2"/>
</dbReference>
<dbReference type="GO" id="GO:0005737">
    <property type="term" value="C:cytoplasm"/>
    <property type="evidence" value="ECO:0007669"/>
    <property type="project" value="TreeGrafter"/>
</dbReference>
<dbReference type="Gene3D" id="3.80.10.10">
    <property type="entry name" value="Ribonuclease Inhibitor"/>
    <property type="match status" value="1"/>
</dbReference>
<evidence type="ECO:0000256" key="1">
    <source>
        <dbReference type="ARBA" id="ARBA00022614"/>
    </source>
</evidence>
<dbReference type="PANTHER" id="PTHR48051">
    <property type="match status" value="1"/>
</dbReference>
<evidence type="ECO:0000313" key="3">
    <source>
        <dbReference type="Proteomes" id="UP000515160"/>
    </source>
</evidence>
<dbReference type="OrthoDB" id="2021138at2759"/>
<dbReference type="GeneID" id="117567616"/>
<dbReference type="PANTHER" id="PTHR48051:SF1">
    <property type="entry name" value="RAS SUPPRESSOR PROTEIN 1"/>
    <property type="match status" value="1"/>
</dbReference>
<keyword evidence="1" id="KW-0433">Leucine-rich repeat</keyword>
<dbReference type="InterPro" id="IPR001611">
    <property type="entry name" value="Leu-rich_rpt"/>
</dbReference>
<evidence type="ECO:0000256" key="2">
    <source>
        <dbReference type="ARBA" id="ARBA00022737"/>
    </source>
</evidence>
<dbReference type="SUPFAM" id="SSF52058">
    <property type="entry name" value="L domain-like"/>
    <property type="match status" value="1"/>
</dbReference>
<proteinExistence type="predicted"/>
<gene>
    <name evidence="4" type="primary">LOC117567616</name>
</gene>
<name>A0A6P8Y4F8_DROAB</name>